<dbReference type="EMBL" id="JBBWWR010000001">
    <property type="protein sequence ID" value="KAK8971244.1"/>
    <property type="molecule type" value="Genomic_DNA"/>
</dbReference>
<feature type="region of interest" description="Disordered" evidence="1">
    <location>
        <begin position="1"/>
        <end position="49"/>
    </location>
</feature>
<protein>
    <submittedName>
        <fullName evidence="2">Uncharacterized protein</fullName>
    </submittedName>
</protein>
<reference evidence="2 3" key="1">
    <citation type="journal article" date="2022" name="Nat. Plants">
        <title>Genomes of leafy and leafless Platanthera orchids illuminate the evolution of mycoheterotrophy.</title>
        <authorList>
            <person name="Li M.H."/>
            <person name="Liu K.W."/>
            <person name="Li Z."/>
            <person name="Lu H.C."/>
            <person name="Ye Q.L."/>
            <person name="Zhang D."/>
            <person name="Wang J.Y."/>
            <person name="Li Y.F."/>
            <person name="Zhong Z.M."/>
            <person name="Liu X."/>
            <person name="Yu X."/>
            <person name="Liu D.K."/>
            <person name="Tu X.D."/>
            <person name="Liu B."/>
            <person name="Hao Y."/>
            <person name="Liao X.Y."/>
            <person name="Jiang Y.T."/>
            <person name="Sun W.H."/>
            <person name="Chen J."/>
            <person name="Chen Y.Q."/>
            <person name="Ai Y."/>
            <person name="Zhai J.W."/>
            <person name="Wu S.S."/>
            <person name="Zhou Z."/>
            <person name="Hsiao Y.Y."/>
            <person name="Wu W.L."/>
            <person name="Chen Y.Y."/>
            <person name="Lin Y.F."/>
            <person name="Hsu J.L."/>
            <person name="Li C.Y."/>
            <person name="Wang Z.W."/>
            <person name="Zhao X."/>
            <person name="Zhong W.Y."/>
            <person name="Ma X.K."/>
            <person name="Ma L."/>
            <person name="Huang J."/>
            <person name="Chen G.Z."/>
            <person name="Huang M.Z."/>
            <person name="Huang L."/>
            <person name="Peng D.H."/>
            <person name="Luo Y.B."/>
            <person name="Zou S.Q."/>
            <person name="Chen S.P."/>
            <person name="Lan S."/>
            <person name="Tsai W.C."/>
            <person name="Van de Peer Y."/>
            <person name="Liu Z.J."/>
        </authorList>
    </citation>
    <scope>NUCLEOTIDE SEQUENCE [LARGE SCALE GENOMIC DNA]</scope>
    <source>
        <strain evidence="2">Lor288</strain>
    </source>
</reference>
<organism evidence="2 3">
    <name type="scientific">Platanthera guangdongensis</name>
    <dbReference type="NCBI Taxonomy" id="2320717"/>
    <lineage>
        <taxon>Eukaryota</taxon>
        <taxon>Viridiplantae</taxon>
        <taxon>Streptophyta</taxon>
        <taxon>Embryophyta</taxon>
        <taxon>Tracheophyta</taxon>
        <taxon>Spermatophyta</taxon>
        <taxon>Magnoliopsida</taxon>
        <taxon>Liliopsida</taxon>
        <taxon>Asparagales</taxon>
        <taxon>Orchidaceae</taxon>
        <taxon>Orchidoideae</taxon>
        <taxon>Orchideae</taxon>
        <taxon>Orchidinae</taxon>
        <taxon>Platanthera</taxon>
    </lineage>
</organism>
<name>A0ABR2N544_9ASPA</name>
<evidence type="ECO:0000256" key="1">
    <source>
        <dbReference type="SAM" id="MobiDB-lite"/>
    </source>
</evidence>
<proteinExistence type="predicted"/>
<sequence>MVGEPAASGLRVWQKKITTSDSQRSGRQLRARLPPTARGSSVGHADEPRAVDGWRARSLRPPHCESERMRSRVHVAGDSAGRGGFRHVCHCWQELLLAGFRNDERSMEARVDVQEDYCWQELLLAGLQDWRGWRDSRIAGSLVSIRATPTHRYSPKIAPVCFLGFENRLAGIFLPRHPCTVDFFLPAPRKEVDDGDADVSILPSSSSSASRNEMVTGDMSAAAAAVFAASSAPPLAAVARVVGSMEAAVYRPVGTTAV</sequence>
<gene>
    <name evidence="2" type="ORF">KSP40_PGU010642</name>
</gene>
<evidence type="ECO:0000313" key="3">
    <source>
        <dbReference type="Proteomes" id="UP001412067"/>
    </source>
</evidence>
<evidence type="ECO:0000313" key="2">
    <source>
        <dbReference type="EMBL" id="KAK8971244.1"/>
    </source>
</evidence>
<dbReference type="Proteomes" id="UP001412067">
    <property type="component" value="Unassembled WGS sequence"/>
</dbReference>
<feature type="compositionally biased region" description="Polar residues" evidence="1">
    <location>
        <begin position="16"/>
        <end position="26"/>
    </location>
</feature>
<accession>A0ABR2N544</accession>
<keyword evidence="3" id="KW-1185">Reference proteome</keyword>
<comment type="caution">
    <text evidence="2">The sequence shown here is derived from an EMBL/GenBank/DDBJ whole genome shotgun (WGS) entry which is preliminary data.</text>
</comment>